<sequence>MVDCTASGAEPRGMTIKISTRPIAGPFPVIQSDYIQPQEVHMKDCQVRLGGWVGDDEGSRCARAALATALRGLALQPVVLVVSTVYPIGDAVVIVGVGKMLVYPVIMSSKDPNGWLPANTEFRPVFGLPSLANERYLDDEACTALLHTHRYNCPPNFA</sequence>
<keyword evidence="2" id="KW-1185">Reference proteome</keyword>
<reference evidence="1 2" key="1">
    <citation type="submission" date="2023-01" db="EMBL/GenBank/DDBJ databases">
        <title>Analysis of 21 Apiospora genomes using comparative genomics revels a genus with tremendous synthesis potential of carbohydrate active enzymes and secondary metabolites.</title>
        <authorList>
            <person name="Sorensen T."/>
        </authorList>
    </citation>
    <scope>NUCLEOTIDE SEQUENCE [LARGE SCALE GENOMIC DNA]</scope>
    <source>
        <strain evidence="1 2">CBS 20057</strain>
    </source>
</reference>
<organism evidence="1 2">
    <name type="scientific">Apiospora marii</name>
    <dbReference type="NCBI Taxonomy" id="335849"/>
    <lineage>
        <taxon>Eukaryota</taxon>
        <taxon>Fungi</taxon>
        <taxon>Dikarya</taxon>
        <taxon>Ascomycota</taxon>
        <taxon>Pezizomycotina</taxon>
        <taxon>Sordariomycetes</taxon>
        <taxon>Xylariomycetidae</taxon>
        <taxon>Amphisphaeriales</taxon>
        <taxon>Apiosporaceae</taxon>
        <taxon>Apiospora</taxon>
    </lineage>
</organism>
<name>A0ABR1REN5_9PEZI</name>
<dbReference type="Proteomes" id="UP001396898">
    <property type="component" value="Unassembled WGS sequence"/>
</dbReference>
<accession>A0ABR1REN5</accession>
<gene>
    <name evidence="1" type="ORF">PG991_011638</name>
</gene>
<evidence type="ECO:0000313" key="2">
    <source>
        <dbReference type="Proteomes" id="UP001396898"/>
    </source>
</evidence>
<dbReference type="EMBL" id="JAQQWI010000016">
    <property type="protein sequence ID" value="KAK8009087.1"/>
    <property type="molecule type" value="Genomic_DNA"/>
</dbReference>
<comment type="caution">
    <text evidence="1">The sequence shown here is derived from an EMBL/GenBank/DDBJ whole genome shotgun (WGS) entry which is preliminary data.</text>
</comment>
<evidence type="ECO:0000313" key="1">
    <source>
        <dbReference type="EMBL" id="KAK8009087.1"/>
    </source>
</evidence>
<proteinExistence type="predicted"/>
<protein>
    <submittedName>
        <fullName evidence="1">Uncharacterized protein</fullName>
    </submittedName>
</protein>